<dbReference type="AlphaFoldDB" id="A0A4D6U7F3"/>
<dbReference type="Gene3D" id="3.40.50.2000">
    <property type="entry name" value="Glycogen Phosphorylase B"/>
    <property type="match status" value="2"/>
</dbReference>
<evidence type="ECO:0000313" key="3">
    <source>
        <dbReference type="EMBL" id="QCH03183.1"/>
    </source>
</evidence>
<dbReference type="EMBL" id="MK551183">
    <property type="protein sequence ID" value="QCH03183.1"/>
    <property type="molecule type" value="Genomic_DNA"/>
</dbReference>
<organism evidence="3">
    <name type="scientific">Plesiomonas shigelloides</name>
    <name type="common">Aeromonas shigelloides</name>
    <dbReference type="NCBI Taxonomy" id="703"/>
    <lineage>
        <taxon>Bacteria</taxon>
        <taxon>Pseudomonadati</taxon>
        <taxon>Pseudomonadota</taxon>
        <taxon>Gammaproteobacteria</taxon>
        <taxon>Enterobacterales</taxon>
        <taxon>Enterobacteriaceae</taxon>
        <taxon>Plesiomonas</taxon>
    </lineage>
</organism>
<dbReference type="GO" id="GO:0016757">
    <property type="term" value="F:glycosyltransferase activity"/>
    <property type="evidence" value="ECO:0007669"/>
    <property type="project" value="InterPro"/>
</dbReference>
<proteinExistence type="predicted"/>
<dbReference type="PANTHER" id="PTHR12526">
    <property type="entry name" value="GLYCOSYLTRANSFERASE"/>
    <property type="match status" value="1"/>
</dbReference>
<dbReference type="SUPFAM" id="SSF53756">
    <property type="entry name" value="UDP-Glycosyltransferase/glycogen phosphorylase"/>
    <property type="match status" value="1"/>
</dbReference>
<evidence type="ECO:0000259" key="2">
    <source>
        <dbReference type="Pfam" id="PF13439"/>
    </source>
</evidence>
<protein>
    <submittedName>
        <fullName evidence="3">Glycosyltransferase family 1 protein</fullName>
    </submittedName>
</protein>
<dbReference type="InterPro" id="IPR001296">
    <property type="entry name" value="Glyco_trans_1"/>
</dbReference>
<dbReference type="PANTHER" id="PTHR12526:SF630">
    <property type="entry name" value="GLYCOSYLTRANSFERASE"/>
    <property type="match status" value="1"/>
</dbReference>
<dbReference type="Pfam" id="PF13439">
    <property type="entry name" value="Glyco_transf_4"/>
    <property type="match status" value="1"/>
</dbReference>
<dbReference type="GO" id="GO:1901135">
    <property type="term" value="P:carbohydrate derivative metabolic process"/>
    <property type="evidence" value="ECO:0007669"/>
    <property type="project" value="UniProtKB-ARBA"/>
</dbReference>
<gene>
    <name evidence="3" type="primary">gt</name>
</gene>
<evidence type="ECO:0000259" key="1">
    <source>
        <dbReference type="Pfam" id="PF00534"/>
    </source>
</evidence>
<keyword evidence="3" id="KW-0808">Transferase</keyword>
<sequence>MDIGGAEMQVVELLLELKNRGHSVRLISLTTPVALIQRLQRQNIPVISLDMQGFISSLYGVLKLIYLIKKHKPDVLHSHMFHANIISRFVTIFIAATPLICTVHSTNEGGKIRDWIYRLTNRLCYLNTAVSDAAKRRFINDHVFSKKHTISVFNGINTEKFLIARNKKKDKFRWLTVGRLVSVKNQIAIVQAMHKLPKSELTIVGDGPEKDTLRKYIIDNGLEKRVCLVGSSLDVAKYYNMADGFVLASKYEGFALVVAEAMASGLMVVTTECGGPSEILGKDNGIIVPQGNVDDLSSAMAEVEKISYEDRYALGIQGRARVESLFSIKKIVSEWEAIYCHAVKKTT</sequence>
<reference evidence="3" key="1">
    <citation type="journal article" date="2019" name="Front. Microbiol.">
        <title>O-Antigen Gene Clusters of Plesiomonas shigelloides Serogroups and Its Application in Development of a Molecular Serotyping Scheme.</title>
        <authorList>
            <person name="Xi D."/>
            <person name="Wang X."/>
            <person name="Ning K."/>
            <person name="Liu Q."/>
            <person name="Jing F."/>
            <person name="Guo X."/>
            <person name="Cao B."/>
        </authorList>
    </citation>
    <scope>NUCLEOTIDE SEQUENCE</scope>
    <source>
        <strain evidence="3">O25H3</strain>
    </source>
</reference>
<feature type="domain" description="Glycosyltransferase subfamily 4-like N-terminal" evidence="2">
    <location>
        <begin position="3"/>
        <end position="160"/>
    </location>
</feature>
<accession>A0A4D6U7F3</accession>
<dbReference type="Pfam" id="PF00534">
    <property type="entry name" value="Glycos_transf_1"/>
    <property type="match status" value="1"/>
</dbReference>
<dbReference type="InterPro" id="IPR028098">
    <property type="entry name" value="Glyco_trans_4-like_N"/>
</dbReference>
<name>A0A4D6U7F3_PLESH</name>
<feature type="domain" description="Glycosyl transferase family 1" evidence="1">
    <location>
        <begin position="164"/>
        <end position="319"/>
    </location>
</feature>